<gene>
    <name evidence="4" type="ORF">HICCMSTLAB_LOCUS10402</name>
</gene>
<dbReference type="InterPro" id="IPR032675">
    <property type="entry name" value="LRR_dom_sf"/>
</dbReference>
<dbReference type="Gene3D" id="3.80.10.10">
    <property type="entry name" value="Ribonuclease Inhibitor"/>
    <property type="match status" value="1"/>
</dbReference>
<proteinExistence type="predicted"/>
<name>A0A8J2HMF3_COTCN</name>
<dbReference type="GO" id="GO:0005886">
    <property type="term" value="C:plasma membrane"/>
    <property type="evidence" value="ECO:0007669"/>
    <property type="project" value="TreeGrafter"/>
</dbReference>
<keyword evidence="1" id="KW-0433">Leucine-rich repeat</keyword>
<dbReference type="EMBL" id="CAJNRD030001122">
    <property type="protein sequence ID" value="CAG5101329.1"/>
    <property type="molecule type" value="Genomic_DNA"/>
</dbReference>
<dbReference type="OrthoDB" id="5917255at2759"/>
<reference evidence="4" key="1">
    <citation type="submission" date="2021-04" db="EMBL/GenBank/DDBJ databases">
        <authorList>
            <person name="Chebbi M.A.C M."/>
        </authorList>
    </citation>
    <scope>NUCLEOTIDE SEQUENCE</scope>
</reference>
<evidence type="ECO:0000256" key="2">
    <source>
        <dbReference type="ARBA" id="ARBA00022737"/>
    </source>
</evidence>
<keyword evidence="2" id="KW-0677">Repeat</keyword>
<evidence type="ECO:0000256" key="3">
    <source>
        <dbReference type="SAM" id="SignalP"/>
    </source>
</evidence>
<comment type="caution">
    <text evidence="4">The sequence shown here is derived from an EMBL/GenBank/DDBJ whole genome shotgun (WGS) entry which is preliminary data.</text>
</comment>
<evidence type="ECO:0000313" key="5">
    <source>
        <dbReference type="Proteomes" id="UP000786811"/>
    </source>
</evidence>
<evidence type="ECO:0000313" key="4">
    <source>
        <dbReference type="EMBL" id="CAG5101329.1"/>
    </source>
</evidence>
<protein>
    <submittedName>
        <fullName evidence="4">Similar to Lrig3: Leucine-rich repeats and immunoglobulin-like domains protein 3 (Mus musculus)</fullName>
    </submittedName>
</protein>
<dbReference type="SMART" id="SM00369">
    <property type="entry name" value="LRR_TYP"/>
    <property type="match status" value="2"/>
</dbReference>
<feature type="signal peptide" evidence="3">
    <location>
        <begin position="1"/>
        <end position="28"/>
    </location>
</feature>
<dbReference type="InterPro" id="IPR001611">
    <property type="entry name" value="Leu-rich_rpt"/>
</dbReference>
<organism evidence="4 5">
    <name type="scientific">Cotesia congregata</name>
    <name type="common">Parasitoid wasp</name>
    <name type="synonym">Apanteles congregatus</name>
    <dbReference type="NCBI Taxonomy" id="51543"/>
    <lineage>
        <taxon>Eukaryota</taxon>
        <taxon>Metazoa</taxon>
        <taxon>Ecdysozoa</taxon>
        <taxon>Arthropoda</taxon>
        <taxon>Hexapoda</taxon>
        <taxon>Insecta</taxon>
        <taxon>Pterygota</taxon>
        <taxon>Neoptera</taxon>
        <taxon>Endopterygota</taxon>
        <taxon>Hymenoptera</taxon>
        <taxon>Apocrita</taxon>
        <taxon>Ichneumonoidea</taxon>
        <taxon>Braconidae</taxon>
        <taxon>Microgastrinae</taxon>
        <taxon>Cotesia</taxon>
    </lineage>
</organism>
<dbReference type="SUPFAM" id="SSF52058">
    <property type="entry name" value="L domain-like"/>
    <property type="match status" value="1"/>
</dbReference>
<dbReference type="Proteomes" id="UP000786811">
    <property type="component" value="Unassembled WGS sequence"/>
</dbReference>
<dbReference type="PROSITE" id="PS51450">
    <property type="entry name" value="LRR"/>
    <property type="match status" value="1"/>
</dbReference>
<feature type="chain" id="PRO_5035204396" evidence="3">
    <location>
        <begin position="29"/>
        <end position="176"/>
    </location>
</feature>
<dbReference type="InterPro" id="IPR003591">
    <property type="entry name" value="Leu-rich_rpt_typical-subtyp"/>
</dbReference>
<evidence type="ECO:0000256" key="1">
    <source>
        <dbReference type="ARBA" id="ARBA00022614"/>
    </source>
</evidence>
<keyword evidence="3" id="KW-0732">Signal</keyword>
<sequence>MMSVASFEVPYAVFIVLLILWNVSYTIARQDAETSEDQDNNYNNVNKCPIKCACLGNVVDCSGLQLISSPSKLPPWTEILDLSSNKLEDNFTFSMSHLPQLTSLKLNKNLFSHIPELSLLGNLTHVSISHNFIGDIDGTALRKLPHLQSLELPSNKIKVLRRGSFLAPNQLIRLYV</sequence>
<keyword evidence="5" id="KW-1185">Reference proteome</keyword>
<dbReference type="Pfam" id="PF13855">
    <property type="entry name" value="LRR_8"/>
    <property type="match status" value="1"/>
</dbReference>
<dbReference type="InterPro" id="IPR050541">
    <property type="entry name" value="LRR_TM_domain-containing"/>
</dbReference>
<accession>A0A8J2HMF3</accession>
<dbReference type="AlphaFoldDB" id="A0A8J2HMF3"/>
<dbReference type="PANTHER" id="PTHR24369:SF211">
    <property type="entry name" value="LEUCINE-RICH REPEAT-CONTAINING PROTEIN 15-LIKE"/>
    <property type="match status" value="1"/>
</dbReference>
<dbReference type="PANTHER" id="PTHR24369">
    <property type="entry name" value="ANTIGEN BSP, PUTATIVE-RELATED"/>
    <property type="match status" value="1"/>
</dbReference>